<comment type="caution">
    <text evidence="1">The sequence shown here is derived from an EMBL/GenBank/DDBJ whole genome shotgun (WGS) entry which is preliminary data.</text>
</comment>
<dbReference type="AlphaFoldDB" id="A0A0C2DFL2"/>
<evidence type="ECO:0000313" key="2">
    <source>
        <dbReference type="Proteomes" id="UP000031599"/>
    </source>
</evidence>
<protein>
    <submittedName>
        <fullName evidence="1">Uncharacterized protein</fullName>
    </submittedName>
</protein>
<organism evidence="1 2">
    <name type="scientific">Enhygromyxa salina</name>
    <dbReference type="NCBI Taxonomy" id="215803"/>
    <lineage>
        <taxon>Bacteria</taxon>
        <taxon>Pseudomonadati</taxon>
        <taxon>Myxococcota</taxon>
        <taxon>Polyangia</taxon>
        <taxon>Nannocystales</taxon>
        <taxon>Nannocystaceae</taxon>
        <taxon>Enhygromyxa</taxon>
    </lineage>
</organism>
<evidence type="ECO:0000313" key="1">
    <source>
        <dbReference type="EMBL" id="KIG18412.1"/>
    </source>
</evidence>
<dbReference type="Proteomes" id="UP000031599">
    <property type="component" value="Unassembled WGS sequence"/>
</dbReference>
<reference evidence="1 2" key="1">
    <citation type="submission" date="2014-12" db="EMBL/GenBank/DDBJ databases">
        <title>Genome assembly of Enhygromyxa salina DSM 15201.</title>
        <authorList>
            <person name="Sharma G."/>
            <person name="Subramanian S."/>
        </authorList>
    </citation>
    <scope>NUCLEOTIDE SEQUENCE [LARGE SCALE GENOMIC DNA]</scope>
    <source>
        <strain evidence="1 2">DSM 15201</strain>
    </source>
</reference>
<gene>
    <name evidence="1" type="ORF">DB30_00697</name>
</gene>
<accession>A0A0C2DFL2</accession>
<name>A0A0C2DFL2_9BACT</name>
<proteinExistence type="predicted"/>
<dbReference type="EMBL" id="JMCC02000011">
    <property type="protein sequence ID" value="KIG18412.1"/>
    <property type="molecule type" value="Genomic_DNA"/>
</dbReference>
<sequence>MLGQWFMDPLMELCGRLPKLTTVGVSASYGTPIAFLLARPPLRARVRRLEVLWSDDAVCNRPVSELVELVEGSVFDEFRWYSDASRGELVLYRTGPGRFGVVEGDAHVLEDLDVPPVPATFDKIRVYWANDPDPDPDHYDGVRALAERTGAILEIEKVPGTRLLPTPEVESAV</sequence>